<evidence type="ECO:0000256" key="1">
    <source>
        <dbReference type="SAM" id="MobiDB-lite"/>
    </source>
</evidence>
<dbReference type="Proteomes" id="UP000828390">
    <property type="component" value="Unassembled WGS sequence"/>
</dbReference>
<feature type="region of interest" description="Disordered" evidence="1">
    <location>
        <begin position="221"/>
        <end position="241"/>
    </location>
</feature>
<proteinExistence type="predicted"/>
<evidence type="ECO:0000313" key="3">
    <source>
        <dbReference type="EMBL" id="KAH3830309.1"/>
    </source>
</evidence>
<feature type="domain" description="Mitochondria-eating protein C-terminal" evidence="2">
    <location>
        <begin position="21"/>
        <end position="213"/>
    </location>
</feature>
<comment type="caution">
    <text evidence="3">The sequence shown here is derived from an EMBL/GenBank/DDBJ whole genome shotgun (WGS) entry which is preliminary data.</text>
</comment>
<protein>
    <recommendedName>
        <fullName evidence="2">Mitochondria-eating protein C-terminal domain-containing protein</fullName>
    </recommendedName>
</protein>
<sequence>MRLEEYNQFWRSQELTYCITPADIAQKMRSLYENEWTDAKNNLNCTKPEAFAEEELLRILKTVYEQCQGIYWKINFENVQKAMPEIPAETFQGDSTYGSDYGACLSTGIKQQITVIRKHIAQFALKIMRSNLTDQVTLPNDSDDLTAYYNKCVEVCWLAAVQDPPLFMNFNPREEGDAFFEVIKTDGIYAGCLVWPALLEREHGAVLVKGKVVDTRSRPYMRDIKPTGRSRSRSSSRSVWD</sequence>
<evidence type="ECO:0000259" key="2">
    <source>
        <dbReference type="Pfam" id="PF16026"/>
    </source>
</evidence>
<reference evidence="3" key="1">
    <citation type="journal article" date="2019" name="bioRxiv">
        <title>The Genome of the Zebra Mussel, Dreissena polymorpha: A Resource for Invasive Species Research.</title>
        <authorList>
            <person name="McCartney M.A."/>
            <person name="Auch B."/>
            <person name="Kono T."/>
            <person name="Mallez S."/>
            <person name="Zhang Y."/>
            <person name="Obille A."/>
            <person name="Becker A."/>
            <person name="Abrahante J.E."/>
            <person name="Garbe J."/>
            <person name="Badalamenti J.P."/>
            <person name="Herman A."/>
            <person name="Mangelson H."/>
            <person name="Liachko I."/>
            <person name="Sullivan S."/>
            <person name="Sone E.D."/>
            <person name="Koren S."/>
            <person name="Silverstein K.A.T."/>
            <person name="Beckman K.B."/>
            <person name="Gohl D.M."/>
        </authorList>
    </citation>
    <scope>NUCLEOTIDE SEQUENCE</scope>
    <source>
        <strain evidence="3">Duluth1</strain>
        <tissue evidence="3">Whole animal</tissue>
    </source>
</reference>
<dbReference type="EMBL" id="JAIWYP010000004">
    <property type="protein sequence ID" value="KAH3830309.1"/>
    <property type="molecule type" value="Genomic_DNA"/>
</dbReference>
<gene>
    <name evidence="3" type="ORF">DPMN_103549</name>
</gene>
<dbReference type="InterPro" id="IPR031981">
    <property type="entry name" value="MIEAP_C"/>
</dbReference>
<accession>A0A9D4HBC7</accession>
<organism evidence="3 4">
    <name type="scientific">Dreissena polymorpha</name>
    <name type="common">Zebra mussel</name>
    <name type="synonym">Mytilus polymorpha</name>
    <dbReference type="NCBI Taxonomy" id="45954"/>
    <lineage>
        <taxon>Eukaryota</taxon>
        <taxon>Metazoa</taxon>
        <taxon>Spiralia</taxon>
        <taxon>Lophotrochozoa</taxon>
        <taxon>Mollusca</taxon>
        <taxon>Bivalvia</taxon>
        <taxon>Autobranchia</taxon>
        <taxon>Heteroconchia</taxon>
        <taxon>Euheterodonta</taxon>
        <taxon>Imparidentia</taxon>
        <taxon>Neoheterodontei</taxon>
        <taxon>Myida</taxon>
        <taxon>Dreissenoidea</taxon>
        <taxon>Dreissenidae</taxon>
        <taxon>Dreissena</taxon>
    </lineage>
</organism>
<keyword evidence="4" id="KW-1185">Reference proteome</keyword>
<evidence type="ECO:0000313" key="4">
    <source>
        <dbReference type="Proteomes" id="UP000828390"/>
    </source>
</evidence>
<name>A0A9D4HBC7_DREPO</name>
<dbReference type="Pfam" id="PF16026">
    <property type="entry name" value="MIEAP"/>
    <property type="match status" value="1"/>
</dbReference>
<reference evidence="3" key="2">
    <citation type="submission" date="2020-11" db="EMBL/GenBank/DDBJ databases">
        <authorList>
            <person name="McCartney M.A."/>
            <person name="Auch B."/>
            <person name="Kono T."/>
            <person name="Mallez S."/>
            <person name="Becker A."/>
            <person name="Gohl D.M."/>
            <person name="Silverstein K.A.T."/>
            <person name="Koren S."/>
            <person name="Bechman K.B."/>
            <person name="Herman A."/>
            <person name="Abrahante J.E."/>
            <person name="Garbe J."/>
        </authorList>
    </citation>
    <scope>NUCLEOTIDE SEQUENCE</scope>
    <source>
        <strain evidence="3">Duluth1</strain>
        <tissue evidence="3">Whole animal</tissue>
    </source>
</reference>
<dbReference type="AlphaFoldDB" id="A0A9D4HBC7"/>